<proteinExistence type="predicted"/>
<name>A0A8J2RTF0_9CRUS</name>
<accession>A0A8J2RTF0</accession>
<organism evidence="2 3">
    <name type="scientific">Daphnia galeata</name>
    <dbReference type="NCBI Taxonomy" id="27404"/>
    <lineage>
        <taxon>Eukaryota</taxon>
        <taxon>Metazoa</taxon>
        <taxon>Ecdysozoa</taxon>
        <taxon>Arthropoda</taxon>
        <taxon>Crustacea</taxon>
        <taxon>Branchiopoda</taxon>
        <taxon>Diplostraca</taxon>
        <taxon>Cladocera</taxon>
        <taxon>Anomopoda</taxon>
        <taxon>Daphniidae</taxon>
        <taxon>Daphnia</taxon>
    </lineage>
</organism>
<reference evidence="2" key="1">
    <citation type="submission" date="2021-11" db="EMBL/GenBank/DDBJ databases">
        <authorList>
            <person name="Schell T."/>
        </authorList>
    </citation>
    <scope>NUCLEOTIDE SEQUENCE</scope>
    <source>
        <strain evidence="2">M5</strain>
    </source>
</reference>
<dbReference type="AlphaFoldDB" id="A0A8J2RTF0"/>
<dbReference type="InterPro" id="IPR050281">
    <property type="entry name" value="Flavin_monoamine_oxidase"/>
</dbReference>
<dbReference type="PRINTS" id="PR00419">
    <property type="entry name" value="ADXRDTASE"/>
</dbReference>
<dbReference type="PANTHER" id="PTHR10742:SF398">
    <property type="entry name" value="AMINE OXIDASE DOMAIN-CONTAINING PROTEIN-RELATED"/>
    <property type="match status" value="1"/>
</dbReference>
<evidence type="ECO:0000313" key="3">
    <source>
        <dbReference type="Proteomes" id="UP000789390"/>
    </source>
</evidence>
<dbReference type="Pfam" id="PF01593">
    <property type="entry name" value="Amino_oxidase"/>
    <property type="match status" value="1"/>
</dbReference>
<evidence type="ECO:0000259" key="1">
    <source>
        <dbReference type="Pfam" id="PF01593"/>
    </source>
</evidence>
<dbReference type="SUPFAM" id="SSF54373">
    <property type="entry name" value="FAD-linked reductases, C-terminal domain"/>
    <property type="match status" value="1"/>
</dbReference>
<dbReference type="PANTHER" id="PTHR10742">
    <property type="entry name" value="FLAVIN MONOAMINE OXIDASE"/>
    <property type="match status" value="1"/>
</dbReference>
<dbReference type="InterPro" id="IPR002937">
    <property type="entry name" value="Amino_oxidase"/>
</dbReference>
<keyword evidence="3" id="KW-1185">Reference proteome</keyword>
<dbReference type="Proteomes" id="UP000789390">
    <property type="component" value="Unassembled WGS sequence"/>
</dbReference>
<dbReference type="EMBL" id="CAKKLH010000281">
    <property type="protein sequence ID" value="CAH0108112.1"/>
    <property type="molecule type" value="Genomic_DNA"/>
</dbReference>
<dbReference type="OrthoDB" id="5046242at2759"/>
<sequence length="481" mass="54687">MKQIIIIGAGASGLAAATRLIQNGLSATSITVLEAQNRIGGRVHTITNEGNPLEIGAQWVHGQQGNVVFEMAESACELNTDIQTLESSGFAENVVFGFEDYKLNKEQIHQLMQMIHALEEVSKNEMSGWNKSLGEYFEEKFKELILRKDSFSEFDRSTALAFLDWYHIMENVIDGSDNWKETCGSGHLHYKECLGDPLVTWKRGYSSLFKILMKSQDDDKQLPLSDRIFLNKAVKRIDWDNEAKSDKRIQVTCEDGSIYLAEFVLVTSSLGFLKSNMHSLFIPSLPPYKKRAIQGLGFGTVDKIFLKFEKPWWTPDWGGISFLRRRSKDTDTHWSHHLLGFYTVRLHPNILIAWITGKAAREVESLPENEILKVCSDILRKYIGADFPFTEPVGLILSRWHSNPFTLGSYSYRSMESKEMNVWATDLAQPVYDSGGFPRLFFAGEATHDYFYSTVHGAVETGWREADRIAKYCIGFRNANL</sequence>
<feature type="domain" description="Amine oxidase" evidence="1">
    <location>
        <begin position="12"/>
        <end position="469"/>
    </location>
</feature>
<protein>
    <recommendedName>
        <fullName evidence="1">Amine oxidase domain-containing protein</fullName>
    </recommendedName>
</protein>
<dbReference type="Gene3D" id="3.50.50.60">
    <property type="entry name" value="FAD/NAD(P)-binding domain"/>
    <property type="match status" value="1"/>
</dbReference>
<dbReference type="InterPro" id="IPR036188">
    <property type="entry name" value="FAD/NAD-bd_sf"/>
</dbReference>
<evidence type="ECO:0000313" key="2">
    <source>
        <dbReference type="EMBL" id="CAH0108112.1"/>
    </source>
</evidence>
<dbReference type="GO" id="GO:0046592">
    <property type="term" value="F:polyamine oxidase activity"/>
    <property type="evidence" value="ECO:0007669"/>
    <property type="project" value="TreeGrafter"/>
</dbReference>
<dbReference type="SUPFAM" id="SSF51905">
    <property type="entry name" value="FAD/NAD(P)-binding domain"/>
    <property type="match status" value="1"/>
</dbReference>
<gene>
    <name evidence="2" type="ORF">DGAL_LOCUS11478</name>
</gene>
<dbReference type="Gene3D" id="3.90.660.10">
    <property type="match status" value="1"/>
</dbReference>
<comment type="caution">
    <text evidence="2">The sequence shown here is derived from an EMBL/GenBank/DDBJ whole genome shotgun (WGS) entry which is preliminary data.</text>
</comment>